<protein>
    <recommendedName>
        <fullName evidence="3">Bulb-type lectin domain-containing protein</fullName>
    </recommendedName>
</protein>
<dbReference type="VEuPathDB" id="FungiDB:AeMF1_014499"/>
<dbReference type="AlphaFoldDB" id="A0A6G0X798"/>
<dbReference type="InterPro" id="IPR036426">
    <property type="entry name" value="Bulb-type_lectin_dom_sf"/>
</dbReference>
<evidence type="ECO:0008006" key="3">
    <source>
        <dbReference type="Google" id="ProtNLM"/>
    </source>
</evidence>
<sequence length="556" mass="62952">MDAVVQSKSDYQLASLHSELRFCSVSTMHVVSLVSWLCLLPVVLARSTGFCNLCDVDQDRPLKSLLAKTIVNNGDVQTSILGETASIATKSLTLRLQMQKDGNLVLVDVTAGKPIWASMTKLNKYKKIFAKVQRDGNFVAYGDWSRHSLWSSNTVGKGQEPYCIAIPTPQRKASTTKTPGRNRRWHEILELRRQVKALKKELINVRHQAAMQNNMSTWEKAAHAQLYHKQKAIQENELLRETTRDNSLFIAKMKTFLHKKPRSNAELSSEDWQEYKLAASASLRVAGIHAIADRQYTRLDTVLINAGVFGVKDSIACVRPKTNSDGKGLYVEQIYCVNLDAPRENIINAIWSFCKDCQLQCPLPSDAQQVIEIVDQNTLYEMYKERSPAGVFCHSNMIRKLYVEEHRHIILSRTVLHDALSPHMVHGDVEDESSWCEFPYLHFSSNIGCSIVVEDDEPKRSLEVPSPMQFDDDRIAEHLSKLVLKPIPQGQGLIFPEVKGIDWNDFPTTMATFTQIGKRFEKHMIQVINQAVSNFQASQQEKLKRLAISKSLTETA</sequence>
<gene>
    <name evidence="1" type="ORF">Ae201684_007778</name>
</gene>
<dbReference type="Proteomes" id="UP000481153">
    <property type="component" value="Unassembled WGS sequence"/>
</dbReference>
<accession>A0A6G0X798</accession>
<dbReference type="VEuPathDB" id="FungiDB:AeMF1_014497"/>
<dbReference type="SUPFAM" id="SSF51110">
    <property type="entry name" value="alpha-D-mannose-specific plant lectins"/>
    <property type="match status" value="1"/>
</dbReference>
<dbReference type="Gene3D" id="2.90.10.10">
    <property type="entry name" value="Bulb-type lectin domain"/>
    <property type="match status" value="1"/>
</dbReference>
<keyword evidence="2" id="KW-1185">Reference proteome</keyword>
<evidence type="ECO:0000313" key="2">
    <source>
        <dbReference type="Proteomes" id="UP000481153"/>
    </source>
</evidence>
<reference evidence="1 2" key="1">
    <citation type="submission" date="2019-07" db="EMBL/GenBank/DDBJ databases">
        <title>Genomics analysis of Aphanomyces spp. identifies a new class of oomycete effector associated with host adaptation.</title>
        <authorList>
            <person name="Gaulin E."/>
        </authorList>
    </citation>
    <scope>NUCLEOTIDE SEQUENCE [LARGE SCALE GENOMIC DNA]</scope>
    <source>
        <strain evidence="1 2">ATCC 201684</strain>
    </source>
</reference>
<comment type="caution">
    <text evidence="1">The sequence shown here is derived from an EMBL/GenBank/DDBJ whole genome shotgun (WGS) entry which is preliminary data.</text>
</comment>
<dbReference type="EMBL" id="VJMJ01000093">
    <property type="protein sequence ID" value="KAF0735773.1"/>
    <property type="molecule type" value="Genomic_DNA"/>
</dbReference>
<organism evidence="1 2">
    <name type="scientific">Aphanomyces euteiches</name>
    <dbReference type="NCBI Taxonomy" id="100861"/>
    <lineage>
        <taxon>Eukaryota</taxon>
        <taxon>Sar</taxon>
        <taxon>Stramenopiles</taxon>
        <taxon>Oomycota</taxon>
        <taxon>Saprolegniomycetes</taxon>
        <taxon>Saprolegniales</taxon>
        <taxon>Verrucalvaceae</taxon>
        <taxon>Aphanomyces</taxon>
    </lineage>
</organism>
<name>A0A6G0X798_9STRA</name>
<evidence type="ECO:0000313" key="1">
    <source>
        <dbReference type="EMBL" id="KAF0735773.1"/>
    </source>
</evidence>
<proteinExistence type="predicted"/>